<dbReference type="EMBL" id="FZOK01000006">
    <property type="protein sequence ID" value="SNS27918.1"/>
    <property type="molecule type" value="Genomic_DNA"/>
</dbReference>
<accession>A0A239D7C8</accession>
<organism evidence="1 2">
    <name type="scientific">Belliella buryatensis</name>
    <dbReference type="NCBI Taxonomy" id="1500549"/>
    <lineage>
        <taxon>Bacteria</taxon>
        <taxon>Pseudomonadati</taxon>
        <taxon>Bacteroidota</taxon>
        <taxon>Cytophagia</taxon>
        <taxon>Cytophagales</taxon>
        <taxon>Cyclobacteriaceae</taxon>
        <taxon>Belliella</taxon>
    </lineage>
</organism>
<name>A0A239D7C8_9BACT</name>
<protein>
    <recommendedName>
        <fullName evidence="3">YceI-like domain-containing protein</fullName>
    </recommendedName>
</protein>
<keyword evidence="2" id="KW-1185">Reference proteome</keyword>
<dbReference type="AlphaFoldDB" id="A0A239D7C8"/>
<proteinExistence type="predicted"/>
<dbReference type="OrthoDB" id="9794147at2"/>
<sequence length="173" mass="19680">MRVLIALILVFSHIFPSEKELIIKEKVITVQGQTSFGSFKCDYQNQGFKDTLFVNSVKSQRPIIFDIPVQEFGCGNFLLNKDFRKTIKAEEYPHAKVRVNNMKLRGKDYTCDVIVNIVGKRLEYKSLELTNGGNQLKGNIILNFDELDLSPPKKLGGLIKVEEQLALEIKLGF</sequence>
<evidence type="ECO:0008006" key="3">
    <source>
        <dbReference type="Google" id="ProtNLM"/>
    </source>
</evidence>
<dbReference type="Proteomes" id="UP000198480">
    <property type="component" value="Unassembled WGS sequence"/>
</dbReference>
<dbReference type="RefSeq" id="WP_089239730.1">
    <property type="nucleotide sequence ID" value="NZ_FZOK01000006.1"/>
</dbReference>
<evidence type="ECO:0000313" key="1">
    <source>
        <dbReference type="EMBL" id="SNS27918.1"/>
    </source>
</evidence>
<gene>
    <name evidence="1" type="ORF">SAMN06295967_106146</name>
</gene>
<reference evidence="2" key="1">
    <citation type="submission" date="2017-06" db="EMBL/GenBank/DDBJ databases">
        <authorList>
            <person name="Varghese N."/>
            <person name="Submissions S."/>
        </authorList>
    </citation>
    <scope>NUCLEOTIDE SEQUENCE [LARGE SCALE GENOMIC DNA]</scope>
    <source>
        <strain evidence="2">5C</strain>
    </source>
</reference>
<evidence type="ECO:0000313" key="2">
    <source>
        <dbReference type="Proteomes" id="UP000198480"/>
    </source>
</evidence>